<dbReference type="PROSITE" id="PS00591">
    <property type="entry name" value="GH10_1"/>
    <property type="match status" value="1"/>
</dbReference>
<dbReference type="InterPro" id="IPR001119">
    <property type="entry name" value="SLH_dom"/>
</dbReference>
<dbReference type="PROSITE" id="PS51272">
    <property type="entry name" value="SLH"/>
    <property type="match status" value="2"/>
</dbReference>
<dbReference type="eggNOG" id="COG4733">
    <property type="taxonomic scope" value="Bacteria"/>
</dbReference>
<protein>
    <recommendedName>
        <fullName evidence="9">Beta-xylanase</fullName>
        <ecNumber evidence="9">3.2.1.8</ecNumber>
    </recommendedName>
</protein>
<dbReference type="GO" id="GO:0031176">
    <property type="term" value="F:endo-1,4-beta-xylanase activity"/>
    <property type="evidence" value="ECO:0007669"/>
    <property type="project" value="UniProtKB-EC"/>
</dbReference>
<keyword evidence="3" id="KW-0677">Repeat</keyword>
<feature type="domain" description="SLH" evidence="11">
    <location>
        <begin position="1437"/>
        <end position="1496"/>
    </location>
</feature>
<dbReference type="Gene3D" id="2.60.40.1190">
    <property type="match status" value="1"/>
</dbReference>
<evidence type="ECO:0000256" key="5">
    <source>
        <dbReference type="ARBA" id="ARBA00023277"/>
    </source>
</evidence>
<organism evidence="13 14">
    <name type="scientific">Ruminiclostridium cellobioparum subsp. termitidis CT1112</name>
    <dbReference type="NCBI Taxonomy" id="1195236"/>
    <lineage>
        <taxon>Bacteria</taxon>
        <taxon>Bacillati</taxon>
        <taxon>Bacillota</taxon>
        <taxon>Clostridia</taxon>
        <taxon>Eubacteriales</taxon>
        <taxon>Oscillospiraceae</taxon>
        <taxon>Ruminiclostridium</taxon>
    </lineage>
</organism>
<dbReference type="InterPro" id="IPR001000">
    <property type="entry name" value="GH10_dom"/>
</dbReference>
<feature type="active site" description="Nucleophile" evidence="8">
    <location>
        <position position="777"/>
    </location>
</feature>
<evidence type="ECO:0000256" key="1">
    <source>
        <dbReference type="ARBA" id="ARBA00007495"/>
    </source>
</evidence>
<evidence type="ECO:0000256" key="3">
    <source>
        <dbReference type="ARBA" id="ARBA00022737"/>
    </source>
</evidence>
<dbReference type="SUPFAM" id="SSF49785">
    <property type="entry name" value="Galactose-binding domain-like"/>
    <property type="match status" value="3"/>
</dbReference>
<feature type="compositionally biased region" description="Low complexity" evidence="10">
    <location>
        <begin position="1061"/>
        <end position="1081"/>
    </location>
</feature>
<evidence type="ECO:0000256" key="10">
    <source>
        <dbReference type="SAM" id="MobiDB-lite"/>
    </source>
</evidence>
<evidence type="ECO:0000256" key="7">
    <source>
        <dbReference type="ARBA" id="ARBA00023326"/>
    </source>
</evidence>
<comment type="caution">
    <text evidence="13">The sequence shown here is derived from an EMBL/GenBank/DDBJ whole genome shotgun (WGS) entry which is preliminary data.</text>
</comment>
<dbReference type="CDD" id="cd00005">
    <property type="entry name" value="CBM9_like_1"/>
    <property type="match status" value="1"/>
</dbReference>
<keyword evidence="13" id="KW-0858">Xylan degradation</keyword>
<dbReference type="PANTHER" id="PTHR31490:SF90">
    <property type="entry name" value="ENDO-1,4-BETA-XYLANASE A"/>
    <property type="match status" value="1"/>
</dbReference>
<reference evidence="13 14" key="1">
    <citation type="journal article" date="2013" name="Genome Announc.">
        <title>Draft Genome Sequence of the Cellulolytic, Mesophilic, Anaerobic Bacterium Clostridium termitidis Strain CT1112 (DSM 5398).</title>
        <authorList>
            <person name="Lal S."/>
            <person name="Ramachandran U."/>
            <person name="Zhang X."/>
            <person name="Munir R."/>
            <person name="Sparling R."/>
            <person name="Levin D.B."/>
        </authorList>
    </citation>
    <scope>NUCLEOTIDE SEQUENCE [LARGE SCALE GENOMIC DNA]</scope>
    <source>
        <strain evidence="13 14">CT1112</strain>
    </source>
</reference>
<keyword evidence="7 9" id="KW-0624">Polysaccharide degradation</keyword>
<dbReference type="EMBL" id="AORV01000035">
    <property type="protein sequence ID" value="EMS71646.1"/>
    <property type="molecule type" value="Genomic_DNA"/>
</dbReference>
<dbReference type="STRING" id="1195236.CTER_2434"/>
<evidence type="ECO:0000256" key="6">
    <source>
        <dbReference type="ARBA" id="ARBA00023295"/>
    </source>
</evidence>
<evidence type="ECO:0000256" key="8">
    <source>
        <dbReference type="PROSITE-ProRule" id="PRU10061"/>
    </source>
</evidence>
<dbReference type="Pfam" id="PF02018">
    <property type="entry name" value="CBM_4_9"/>
    <property type="match status" value="1"/>
</dbReference>
<dbReference type="PANTHER" id="PTHR31490">
    <property type="entry name" value="GLYCOSYL HYDROLASE"/>
    <property type="match status" value="1"/>
</dbReference>
<dbReference type="InterPro" id="IPR003305">
    <property type="entry name" value="CenC_carb-bd"/>
</dbReference>
<dbReference type="eggNOG" id="COG0726">
    <property type="taxonomic scope" value="Bacteria"/>
</dbReference>
<keyword evidence="2" id="KW-0732">Signal</keyword>
<evidence type="ECO:0000259" key="12">
    <source>
        <dbReference type="PROSITE" id="PS51760"/>
    </source>
</evidence>
<dbReference type="InterPro" id="IPR044846">
    <property type="entry name" value="GH10"/>
</dbReference>
<name>S0FMR7_RUMCE</name>
<dbReference type="InterPro" id="IPR017853">
    <property type="entry name" value="GH"/>
</dbReference>
<evidence type="ECO:0000313" key="14">
    <source>
        <dbReference type="Proteomes" id="UP000014155"/>
    </source>
</evidence>
<sequence length="1496" mass="161814">MSSTIFRNWRKAAAVFLVLCLVISLMPVNSIVYADSTAVYHETFAGGVGKAVQSGGAKLTQVTDKVFEGNDDGAALYVSNRANGWDAADFKFADLHLENGKTYNITINGYVDPNVEVSPGGLIVAQAVNPSPEAYDNYMGQAVITTGAAFTITSNYTVNNTYDRIRIQSNDAGAAVPFYIGDILITAENTPPVTTEKEIYHEDFLNSAGKAVQSGGANLTQVTNKVFEGNDDGAALYVSNRINNYDAADFKFADVGMQNGKTYTVTVKGYVDAGEAVPAGAQAYLQTVDSYDWLAGADMIAGEAFTLTKKFTADTTKDSAVRVQSNDAGATVPFYIGDILITETVSGGDTEEPPRDPALPFTTITFEDQTTGGFVGRGGVEILTPTNEASHTGEYSLKVEGRTKTWNGPTLRVEKYVDKGSEYKVTAWVKLIEPESSQIQLSTQVGSSTPGYSTFQAKTISTNDGWVKYEGKYRYNSVPDEYLTIYIESSNNATASFYIDDISFEKTQAGPIEIQKDLVPVKDAYKDEFLIGNAISGEDLSGVRLELLKMHNNSATAGNDMKPGSLQPTKGNYTFAAADTMVDKVLSEGIKMHGHVLVWHQQTGEWMNTATDGSGNKVPLPREEALQNMTTHIKTVVEHFGNKVISWDVVNEAMGDNPSNPSDWRSSLRNDSMWGKAIGPDYVELAFLAAREVLDAHPDWNIKLYYNDYNEDNQKKSQAIYNMVKEINEKYAETHPGKLLIDGIGMQGHYNIQTNPLNVELSLERFISLGVEVSITELDITAGENSQLSEKLAEAQGYLYAQLFKIFKAHAANIERVTIWGMDDGTSWRSSQNPLLFDRNLQAKLAYYGAIDPDKYMSEHQPTTPVGAKQSTANFGTPVIDGTIDQIWSNAPALAINEYQMAWQGATGTARTLWDDSNLYVLVQVSDEQLDKSSINAYEQDSVEVFVDENNGKTPFYQEDDGQYRVNFDNETSFNPASISEGFESAARVSGTNYTVEMKIPFKTLTPANGIRIGFDTQVNDAQNSARQSVAAWNDQSGSGYQDTSVFGVLTLTGKGDSGEPGEPGNPDNPSNPGNSGSSNTGSGGGSNSGSSDNSTPAAGTKAESNVTVKLTAAVNADGSANVKVTDKTVEDILKDLSKIKDGVKPTVLLAVNVPSNADAVTLELPADTLGKILEADGNASIKVSAGIGELLFDSRAMKTISETGTGTIEIKISKVAAADLSAIPSDAADRIADRPVFEFTVSRGGTKISDFNGSTVSVSIPYTLKQDEDPNAVLVYYIDSSNSLIPVRGYYHNGTIEFITAHFSKFAVGYNKISFSDVKSTDSYYDAVTYLGAREIATGTGFDPKHTVTRGEAIVMLMKAYDIKPLAEPEDNFSDAAGEFAGYYAKAREIGLTGGVGYNRIDADAPLTREMLYTLVYNLKKYLGELPATGTAVTEYKGFGDENKLSDWSVNAVKQLVEAGIIKDGTSTQLNPKFNCSRGKFAIVLHSLLSNNTIN</sequence>
<keyword evidence="4 9" id="KW-0378">Hydrolase</keyword>
<proteinExistence type="inferred from homology"/>
<dbReference type="Gene3D" id="3.20.20.80">
    <property type="entry name" value="Glycosidases"/>
    <property type="match status" value="1"/>
</dbReference>
<evidence type="ECO:0000256" key="9">
    <source>
        <dbReference type="RuleBase" id="RU361174"/>
    </source>
</evidence>
<feature type="domain" description="SLH" evidence="11">
    <location>
        <begin position="1312"/>
        <end position="1372"/>
    </location>
</feature>
<comment type="similarity">
    <text evidence="1 9">Belongs to the glycosyl hydrolase 10 (cellulase F) family.</text>
</comment>
<keyword evidence="5 9" id="KW-0119">Carbohydrate metabolism</keyword>
<dbReference type="GO" id="GO:0045493">
    <property type="term" value="P:xylan catabolic process"/>
    <property type="evidence" value="ECO:0007669"/>
    <property type="project" value="UniProtKB-KW"/>
</dbReference>
<evidence type="ECO:0000259" key="11">
    <source>
        <dbReference type="PROSITE" id="PS51272"/>
    </source>
</evidence>
<dbReference type="Pfam" id="PF06452">
    <property type="entry name" value="CBM9_1"/>
    <property type="match status" value="1"/>
</dbReference>
<accession>S0FMR7</accession>
<dbReference type="Pfam" id="PF00331">
    <property type="entry name" value="Glyco_hydro_10"/>
    <property type="match status" value="1"/>
</dbReference>
<dbReference type="InterPro" id="IPR010502">
    <property type="entry name" value="Carb-bd_dom_fam9"/>
</dbReference>
<dbReference type="EC" id="3.2.1.8" evidence="9"/>
<dbReference type="PROSITE" id="PS51760">
    <property type="entry name" value="GH10_2"/>
    <property type="match status" value="1"/>
</dbReference>
<keyword evidence="14" id="KW-1185">Reference proteome</keyword>
<evidence type="ECO:0000313" key="13">
    <source>
        <dbReference type="EMBL" id="EMS71646.1"/>
    </source>
</evidence>
<dbReference type="eggNOG" id="COG3693">
    <property type="taxonomic scope" value="Bacteria"/>
</dbReference>
<dbReference type="GO" id="GO:0030246">
    <property type="term" value="F:carbohydrate binding"/>
    <property type="evidence" value="ECO:0007669"/>
    <property type="project" value="InterPro"/>
</dbReference>
<dbReference type="InterPro" id="IPR031158">
    <property type="entry name" value="GH10_AS"/>
</dbReference>
<dbReference type="InterPro" id="IPR008979">
    <property type="entry name" value="Galactose-bd-like_sf"/>
</dbReference>
<dbReference type="SMART" id="SM00633">
    <property type="entry name" value="Glyco_10"/>
    <property type="match status" value="1"/>
</dbReference>
<feature type="region of interest" description="Disordered" evidence="10">
    <location>
        <begin position="1051"/>
        <end position="1104"/>
    </location>
</feature>
<dbReference type="Proteomes" id="UP000014155">
    <property type="component" value="Unassembled WGS sequence"/>
</dbReference>
<evidence type="ECO:0000256" key="4">
    <source>
        <dbReference type="ARBA" id="ARBA00022801"/>
    </source>
</evidence>
<gene>
    <name evidence="13" type="ORF">CTER_2434</name>
</gene>
<dbReference type="PATRIC" id="fig|1195236.3.peg.2748"/>
<comment type="catalytic activity">
    <reaction evidence="9">
        <text>Endohydrolysis of (1-&gt;4)-beta-D-xylosidic linkages in xylans.</text>
        <dbReference type="EC" id="3.2.1.8"/>
    </reaction>
</comment>
<dbReference type="RefSeq" id="WP_004625996.1">
    <property type="nucleotide sequence ID" value="NZ_AORV01000035.1"/>
</dbReference>
<dbReference type="SUPFAM" id="SSF51445">
    <property type="entry name" value="(Trans)glycosidases"/>
    <property type="match status" value="1"/>
</dbReference>
<keyword evidence="6 9" id="KW-0326">Glycosidase</keyword>
<evidence type="ECO:0000256" key="2">
    <source>
        <dbReference type="ARBA" id="ARBA00022729"/>
    </source>
</evidence>
<dbReference type="PRINTS" id="PR00134">
    <property type="entry name" value="GLHYDRLASE10"/>
</dbReference>
<dbReference type="Gene3D" id="2.60.120.260">
    <property type="entry name" value="Galactose-binding domain-like"/>
    <property type="match status" value="3"/>
</dbReference>
<feature type="domain" description="GH10" evidence="12">
    <location>
        <begin position="515"/>
        <end position="853"/>
    </location>
</feature>
<dbReference type="SUPFAM" id="SSF49344">
    <property type="entry name" value="CBD9-like"/>
    <property type="match status" value="1"/>
</dbReference>
<dbReference type="Pfam" id="PF00395">
    <property type="entry name" value="SLH"/>
    <property type="match status" value="1"/>
</dbReference>